<sequence length="376" mass="42174">MSIFEVGGWAVKAAPVRETTQRLSKKRKRPSDHSKIETAGVNVDKLMEKLTKGLPKTSTSTGSQNAEEPRKKKRKKLHSRDVTKNEQVSVTNSEIRDRESSPTKAKNQHKRDLRPSKTTSKNSKQKAPSDASLTSLQKGMKDSLDGARFRLINEKLYKSDSHEAHKLMRDDPKVFEEYHAGFRHQVLSWPTNPIAHYVSLFASYPPKTVIADLGCGDATLAAGLLPKGISVISFDLVSDGKFVVEADICEKIPLPGSEDSGMEKSSGEGQVIDVVVCALSLMGLNWVNCIREAWRILKPGGQLHIAEVASRFTDIEHFQNLLGSIGFRIKTKDDTLSSHFILFEFIKIPRLRKSEREWVKLLSRGIVLKPCEYKRR</sequence>
<feature type="region of interest" description="Disordered" evidence="10">
    <location>
        <begin position="1"/>
        <end position="137"/>
    </location>
</feature>
<dbReference type="InterPro" id="IPR042036">
    <property type="entry name" value="RRP8_N"/>
</dbReference>
<evidence type="ECO:0000256" key="10">
    <source>
        <dbReference type="SAM" id="MobiDB-lite"/>
    </source>
</evidence>
<dbReference type="Proteomes" id="UP000053424">
    <property type="component" value="Unassembled WGS sequence"/>
</dbReference>
<dbReference type="HOGENOM" id="CLU_027694_2_2_1"/>
<gene>
    <name evidence="11" type="ORF">M413DRAFT_441095</name>
</gene>
<dbReference type="EMBL" id="KN831771">
    <property type="protein sequence ID" value="KIM46030.1"/>
    <property type="molecule type" value="Genomic_DNA"/>
</dbReference>
<dbReference type="Gene3D" id="3.40.50.150">
    <property type="entry name" value="Vaccinia Virus protein VP39"/>
    <property type="match status" value="1"/>
</dbReference>
<dbReference type="STRING" id="686832.A0A0C3CB48"/>
<accession>A0A0C3CB48</accession>
<evidence type="ECO:0000256" key="6">
    <source>
        <dbReference type="ARBA" id="ARBA00022691"/>
    </source>
</evidence>
<proteinExistence type="inferred from homology"/>
<dbReference type="InterPro" id="IPR029063">
    <property type="entry name" value="SAM-dependent_MTases_sf"/>
</dbReference>
<keyword evidence="6 9" id="KW-0949">S-adenosyl-L-methionine</keyword>
<evidence type="ECO:0000256" key="5">
    <source>
        <dbReference type="ARBA" id="ARBA00022679"/>
    </source>
</evidence>
<evidence type="ECO:0000256" key="1">
    <source>
        <dbReference type="ARBA" id="ARBA00004604"/>
    </source>
</evidence>
<comment type="subcellular location">
    <subcellularLocation>
        <location evidence="1 9">Nucleus</location>
        <location evidence="1 9">Nucleolus</location>
    </subcellularLocation>
</comment>
<keyword evidence="5 9" id="KW-0808">Transferase</keyword>
<evidence type="ECO:0000256" key="2">
    <source>
        <dbReference type="ARBA" id="ARBA00006301"/>
    </source>
</evidence>
<dbReference type="OrthoDB" id="10258825at2759"/>
<dbReference type="EC" id="2.1.1.-" evidence="9"/>
<dbReference type="Gene3D" id="1.10.10.2150">
    <property type="entry name" value="Ribosomal RNA-processing protein 8, N-terminal domain"/>
    <property type="match status" value="1"/>
</dbReference>
<feature type="compositionally biased region" description="Polar residues" evidence="10">
    <location>
        <begin position="56"/>
        <end position="66"/>
    </location>
</feature>
<reference evidence="11 12" key="1">
    <citation type="submission" date="2014-04" db="EMBL/GenBank/DDBJ databases">
        <authorList>
            <consortium name="DOE Joint Genome Institute"/>
            <person name="Kuo A."/>
            <person name="Gay G."/>
            <person name="Dore J."/>
            <person name="Kohler A."/>
            <person name="Nagy L.G."/>
            <person name="Floudas D."/>
            <person name="Copeland A."/>
            <person name="Barry K.W."/>
            <person name="Cichocki N."/>
            <person name="Veneault-Fourrey C."/>
            <person name="LaButti K."/>
            <person name="Lindquist E.A."/>
            <person name="Lipzen A."/>
            <person name="Lundell T."/>
            <person name="Morin E."/>
            <person name="Murat C."/>
            <person name="Sun H."/>
            <person name="Tunlid A."/>
            <person name="Henrissat B."/>
            <person name="Grigoriev I.V."/>
            <person name="Hibbett D.S."/>
            <person name="Martin F."/>
            <person name="Nordberg H.P."/>
            <person name="Cantor M.N."/>
            <person name="Hua S.X."/>
        </authorList>
    </citation>
    <scope>NUCLEOTIDE SEQUENCE [LARGE SCALE GENOMIC DNA]</scope>
    <source>
        <strain evidence="12">h7</strain>
    </source>
</reference>
<keyword evidence="12" id="KW-1185">Reference proteome</keyword>
<comment type="function">
    <text evidence="9">S-adenosyl-L-methionine-dependent methyltransferase that specifically methylates the N(1) position of adenine in helix 25.1 in 25S rRNA. Required both for ribosomal 40S and 60S subunits biogenesis. Required for efficient pre-rRNA cleavage at site A2.</text>
</comment>
<protein>
    <recommendedName>
        <fullName evidence="8 9">Ribosomal RNA-processing protein 8</fullName>
        <ecNumber evidence="9">2.1.1.-</ecNumber>
    </recommendedName>
</protein>
<feature type="compositionally biased region" description="Polar residues" evidence="10">
    <location>
        <begin position="116"/>
        <end position="137"/>
    </location>
</feature>
<evidence type="ECO:0000256" key="8">
    <source>
        <dbReference type="ARBA" id="ARBA00076672"/>
    </source>
</evidence>
<dbReference type="AlphaFoldDB" id="A0A0C3CB48"/>
<dbReference type="CDD" id="cd02440">
    <property type="entry name" value="AdoMet_MTases"/>
    <property type="match status" value="1"/>
</dbReference>
<evidence type="ECO:0000313" key="11">
    <source>
        <dbReference type="EMBL" id="KIM46030.1"/>
    </source>
</evidence>
<dbReference type="SUPFAM" id="SSF53335">
    <property type="entry name" value="S-adenosyl-L-methionine-dependent methyltransferases"/>
    <property type="match status" value="1"/>
</dbReference>
<comment type="similarity">
    <text evidence="2 9">Belongs to the methyltransferase superfamily. RRP8 family.</text>
</comment>
<dbReference type="PANTHER" id="PTHR12787">
    <property type="entry name" value="RIBOSOMAL RNA-PROCESSING PROTEIN 8"/>
    <property type="match status" value="1"/>
</dbReference>
<keyword evidence="3 9" id="KW-0698">rRNA processing</keyword>
<evidence type="ECO:0000313" key="12">
    <source>
        <dbReference type="Proteomes" id="UP000053424"/>
    </source>
</evidence>
<keyword evidence="7 9" id="KW-0539">Nucleus</keyword>
<evidence type="ECO:0000256" key="7">
    <source>
        <dbReference type="ARBA" id="ARBA00023242"/>
    </source>
</evidence>
<keyword evidence="4 9" id="KW-0489">Methyltransferase</keyword>
<evidence type="ECO:0000256" key="3">
    <source>
        <dbReference type="ARBA" id="ARBA00022552"/>
    </source>
</evidence>
<evidence type="ECO:0000256" key="9">
    <source>
        <dbReference type="RuleBase" id="RU365074"/>
    </source>
</evidence>
<dbReference type="GO" id="GO:0016433">
    <property type="term" value="F:rRNA (adenine) methyltransferase activity"/>
    <property type="evidence" value="ECO:0007669"/>
    <property type="project" value="UniProtKB-ARBA"/>
</dbReference>
<dbReference type="PANTHER" id="PTHR12787:SF0">
    <property type="entry name" value="RIBOSOMAL RNA-PROCESSING PROTEIN 8"/>
    <property type="match status" value="1"/>
</dbReference>
<organism evidence="11 12">
    <name type="scientific">Hebeloma cylindrosporum</name>
    <dbReference type="NCBI Taxonomy" id="76867"/>
    <lineage>
        <taxon>Eukaryota</taxon>
        <taxon>Fungi</taxon>
        <taxon>Dikarya</taxon>
        <taxon>Basidiomycota</taxon>
        <taxon>Agaricomycotina</taxon>
        <taxon>Agaricomycetes</taxon>
        <taxon>Agaricomycetidae</taxon>
        <taxon>Agaricales</taxon>
        <taxon>Agaricineae</taxon>
        <taxon>Hymenogastraceae</taxon>
        <taxon>Hebeloma</taxon>
    </lineage>
</organism>
<evidence type="ECO:0000256" key="4">
    <source>
        <dbReference type="ARBA" id="ARBA00022603"/>
    </source>
</evidence>
<dbReference type="Pfam" id="PF05148">
    <property type="entry name" value="Methyltransf_8"/>
    <property type="match status" value="1"/>
</dbReference>
<dbReference type="InterPro" id="IPR007823">
    <property type="entry name" value="RRP8"/>
</dbReference>
<dbReference type="GO" id="GO:0042273">
    <property type="term" value="P:ribosomal large subunit biogenesis"/>
    <property type="evidence" value="ECO:0007669"/>
    <property type="project" value="TreeGrafter"/>
</dbReference>
<name>A0A0C3CB48_HEBCY</name>
<dbReference type="GO" id="GO:0005730">
    <property type="term" value="C:nucleolus"/>
    <property type="evidence" value="ECO:0007669"/>
    <property type="project" value="UniProtKB-SubCell"/>
</dbReference>
<reference evidence="12" key="2">
    <citation type="submission" date="2015-01" db="EMBL/GenBank/DDBJ databases">
        <title>Evolutionary Origins and Diversification of the Mycorrhizal Mutualists.</title>
        <authorList>
            <consortium name="DOE Joint Genome Institute"/>
            <consortium name="Mycorrhizal Genomics Consortium"/>
            <person name="Kohler A."/>
            <person name="Kuo A."/>
            <person name="Nagy L.G."/>
            <person name="Floudas D."/>
            <person name="Copeland A."/>
            <person name="Barry K.W."/>
            <person name="Cichocki N."/>
            <person name="Veneault-Fourrey C."/>
            <person name="LaButti K."/>
            <person name="Lindquist E.A."/>
            <person name="Lipzen A."/>
            <person name="Lundell T."/>
            <person name="Morin E."/>
            <person name="Murat C."/>
            <person name="Riley R."/>
            <person name="Ohm R."/>
            <person name="Sun H."/>
            <person name="Tunlid A."/>
            <person name="Henrissat B."/>
            <person name="Grigoriev I.V."/>
            <person name="Hibbett D.S."/>
            <person name="Martin F."/>
        </authorList>
    </citation>
    <scope>NUCLEOTIDE SEQUENCE [LARGE SCALE GENOMIC DNA]</scope>
    <source>
        <strain evidence="12">h7</strain>
    </source>
</reference>
<dbReference type="FunFam" id="1.10.10.2150:FF:000001">
    <property type="entry name" value="Ribosomal RNA-processing protein 8"/>
    <property type="match status" value="1"/>
</dbReference>